<evidence type="ECO:0000313" key="5">
    <source>
        <dbReference type="EMBL" id="MBU3841746.1"/>
    </source>
</evidence>
<evidence type="ECO:0000256" key="3">
    <source>
        <dbReference type="ARBA" id="ARBA00023204"/>
    </source>
</evidence>
<evidence type="ECO:0000259" key="4">
    <source>
        <dbReference type="Pfam" id="PF20600"/>
    </source>
</evidence>
<keyword evidence="3" id="KW-0234">DNA repair</keyword>
<dbReference type="Proteomes" id="UP000724657">
    <property type="component" value="Unassembled WGS sequence"/>
</dbReference>
<dbReference type="InterPro" id="IPR041247">
    <property type="entry name" value="Rad52_fam"/>
</dbReference>
<protein>
    <recommendedName>
        <fullName evidence="4">Exodeoxyribonuclease X-like C-terminal domain-containing protein</fullName>
    </recommendedName>
</protein>
<proteinExistence type="inferred from homology"/>
<gene>
    <name evidence="5" type="ORF">IAA47_01900</name>
</gene>
<feature type="domain" description="Exodeoxyribonuclease X-like C-terminal" evidence="4">
    <location>
        <begin position="170"/>
        <end position="196"/>
    </location>
</feature>
<dbReference type="GO" id="GO:0006281">
    <property type="term" value="P:DNA repair"/>
    <property type="evidence" value="ECO:0007669"/>
    <property type="project" value="UniProtKB-KW"/>
</dbReference>
<evidence type="ECO:0000256" key="2">
    <source>
        <dbReference type="ARBA" id="ARBA00022763"/>
    </source>
</evidence>
<comment type="similarity">
    <text evidence="1">Belongs to the RAD52 family.</text>
</comment>
<dbReference type="EMBL" id="JAHLFN010000016">
    <property type="protein sequence ID" value="MBU3841746.1"/>
    <property type="molecule type" value="Genomic_DNA"/>
</dbReference>
<accession>A0A9E2KXY5</accession>
<dbReference type="Pfam" id="PF20600">
    <property type="entry name" value="ExoX-like_C"/>
    <property type="match status" value="1"/>
</dbReference>
<reference evidence="5" key="1">
    <citation type="journal article" date="2021" name="PeerJ">
        <title>Extensive microbial diversity within the chicken gut microbiome revealed by metagenomics and culture.</title>
        <authorList>
            <person name="Gilroy R."/>
            <person name="Ravi A."/>
            <person name="Getino M."/>
            <person name="Pursley I."/>
            <person name="Horton D.L."/>
            <person name="Alikhan N.F."/>
            <person name="Baker D."/>
            <person name="Gharbi K."/>
            <person name="Hall N."/>
            <person name="Watson M."/>
            <person name="Adriaenssens E.M."/>
            <person name="Foster-Nyarko E."/>
            <person name="Jarju S."/>
            <person name="Secka A."/>
            <person name="Antonio M."/>
            <person name="Oren A."/>
            <person name="Chaudhuri R.R."/>
            <person name="La Ragione R."/>
            <person name="Hildebrand F."/>
            <person name="Pallen M.J."/>
        </authorList>
    </citation>
    <scope>NUCLEOTIDE SEQUENCE</scope>
    <source>
        <strain evidence="5">A6-441</strain>
    </source>
</reference>
<organism evidence="5 6">
    <name type="scientific">Candidatus Fusobacterium pullicola</name>
    <dbReference type="NCBI Taxonomy" id="2838601"/>
    <lineage>
        <taxon>Bacteria</taxon>
        <taxon>Fusobacteriati</taxon>
        <taxon>Fusobacteriota</taxon>
        <taxon>Fusobacteriia</taxon>
        <taxon>Fusobacteriales</taxon>
        <taxon>Fusobacteriaceae</taxon>
        <taxon>Fusobacterium</taxon>
    </lineage>
</organism>
<evidence type="ECO:0000256" key="1">
    <source>
        <dbReference type="ARBA" id="ARBA00006638"/>
    </source>
</evidence>
<dbReference type="AlphaFoldDB" id="A0A9E2KXY5"/>
<name>A0A9E2KXY5_9FUSO</name>
<dbReference type="Pfam" id="PF04098">
    <property type="entry name" value="Rad52_Rad22"/>
    <property type="match status" value="1"/>
</dbReference>
<keyword evidence="2" id="KW-0227">DNA damage</keyword>
<comment type="caution">
    <text evidence="5">The sequence shown here is derived from an EMBL/GenBank/DDBJ whole genome shotgun (WGS) entry which is preliminary data.</text>
</comment>
<reference evidence="5" key="2">
    <citation type="submission" date="2021-04" db="EMBL/GenBank/DDBJ databases">
        <authorList>
            <person name="Gilroy R."/>
        </authorList>
    </citation>
    <scope>NUCLEOTIDE SEQUENCE</scope>
    <source>
        <strain evidence="5">A6-441</strain>
    </source>
</reference>
<sequence>MDKLLEKLREPFAREELEFRVGAVNKDKMEGLALAYVQARAIQNRLDELFGIDGWTVAYREVSAGFICSLSIKINDRWITKEDGASMTEYESIKGGISNAFKRVASSGFGIGRYLYKAKNKWYPVRQQGKGYVFTVEPELELEDNNLTFKKLEAEKDEPKVVGSTKIVIEFGKYKGLTLQEIYDKDINYIKYLRANAKDKKISQACAELIA</sequence>
<evidence type="ECO:0000313" key="6">
    <source>
        <dbReference type="Proteomes" id="UP000724657"/>
    </source>
</evidence>
<dbReference type="InterPro" id="IPR046768">
    <property type="entry name" value="ExoX-like_C"/>
</dbReference>